<feature type="compositionally biased region" description="Acidic residues" evidence="1">
    <location>
        <begin position="109"/>
        <end position="120"/>
    </location>
</feature>
<organism evidence="2 3">
    <name type="scientific">Passalora fulva</name>
    <name type="common">Tomato leaf mold</name>
    <name type="synonym">Cladosporium fulvum</name>
    <dbReference type="NCBI Taxonomy" id="5499"/>
    <lineage>
        <taxon>Eukaryota</taxon>
        <taxon>Fungi</taxon>
        <taxon>Dikarya</taxon>
        <taxon>Ascomycota</taxon>
        <taxon>Pezizomycotina</taxon>
        <taxon>Dothideomycetes</taxon>
        <taxon>Dothideomycetidae</taxon>
        <taxon>Mycosphaerellales</taxon>
        <taxon>Mycosphaerellaceae</taxon>
        <taxon>Fulvia</taxon>
    </lineage>
</organism>
<sequence length="159" mass="17327">MSSTTSKGVSMGSVFCEDNSHSNIPAHAQDFVRAKCPLPKMSVETKGSDGQYHGRAVHRTAVKQHQVDRYHATAKKEWEKLEKENLEAGVLGLKIEADSNETTQSINTAEDDDSSDEQFEEIDRAEAMGAPTNANAGAKQMGGSKRSWASKIWSKVTGD</sequence>
<dbReference type="AlphaFoldDB" id="A0A9Q8P3S7"/>
<evidence type="ECO:0000256" key="1">
    <source>
        <dbReference type="SAM" id="MobiDB-lite"/>
    </source>
</evidence>
<dbReference type="EMBL" id="CP090163">
    <property type="protein sequence ID" value="UJO12076.1"/>
    <property type="molecule type" value="Genomic_DNA"/>
</dbReference>
<name>A0A9Q8P3S7_PASFU</name>
<gene>
    <name evidence="2" type="ORF">CLAFUR5_01801</name>
</gene>
<feature type="region of interest" description="Disordered" evidence="1">
    <location>
        <begin position="95"/>
        <end position="159"/>
    </location>
</feature>
<dbReference type="KEGG" id="ffu:CLAFUR5_01801"/>
<evidence type="ECO:0000313" key="3">
    <source>
        <dbReference type="Proteomes" id="UP000756132"/>
    </source>
</evidence>
<dbReference type="GeneID" id="71981679"/>
<accession>A0A9Q8P3S7</accession>
<proteinExistence type="predicted"/>
<protein>
    <submittedName>
        <fullName evidence="2">Uncharacterized protein</fullName>
    </submittedName>
</protein>
<dbReference type="Proteomes" id="UP000756132">
    <property type="component" value="Chromosome 1"/>
</dbReference>
<keyword evidence="3" id="KW-1185">Reference proteome</keyword>
<evidence type="ECO:0000313" key="2">
    <source>
        <dbReference type="EMBL" id="UJO12076.1"/>
    </source>
</evidence>
<dbReference type="RefSeq" id="XP_047756442.1">
    <property type="nucleotide sequence ID" value="XM_047900949.1"/>
</dbReference>
<reference evidence="2" key="1">
    <citation type="submission" date="2021-12" db="EMBL/GenBank/DDBJ databases">
        <authorList>
            <person name="Zaccaron A."/>
            <person name="Stergiopoulos I."/>
        </authorList>
    </citation>
    <scope>NUCLEOTIDE SEQUENCE</scope>
    <source>
        <strain evidence="2">Race5_Kim</strain>
    </source>
</reference>
<reference evidence="2" key="2">
    <citation type="journal article" date="2022" name="Microb. Genom.">
        <title>A chromosome-scale genome assembly of the tomato pathogen Cladosporium fulvum reveals a compartmentalized genome architecture and the presence of a dispensable chromosome.</title>
        <authorList>
            <person name="Zaccaron A.Z."/>
            <person name="Chen L.H."/>
            <person name="Samaras A."/>
            <person name="Stergiopoulos I."/>
        </authorList>
    </citation>
    <scope>NUCLEOTIDE SEQUENCE</scope>
    <source>
        <strain evidence="2">Race5_Kim</strain>
    </source>
</reference>